<sequence length="53" mass="6089">MNGRTSIEVGFAGSITMIFLVTAVTLLLVNFYRRYKRLNDRFDGSDKTNNEDK</sequence>
<organism evidence="2">
    <name type="scientific">freshwater metagenome</name>
    <dbReference type="NCBI Taxonomy" id="449393"/>
    <lineage>
        <taxon>unclassified sequences</taxon>
        <taxon>metagenomes</taxon>
        <taxon>ecological metagenomes</taxon>
    </lineage>
</organism>
<name>A0A6J6GKF5_9ZZZZ</name>
<proteinExistence type="predicted"/>
<evidence type="ECO:0000256" key="1">
    <source>
        <dbReference type="SAM" id="Phobius"/>
    </source>
</evidence>
<keyword evidence="1" id="KW-1133">Transmembrane helix</keyword>
<keyword evidence="1" id="KW-0472">Membrane</keyword>
<protein>
    <submittedName>
        <fullName evidence="2">Unannotated protein</fullName>
    </submittedName>
</protein>
<feature type="transmembrane region" description="Helical" evidence="1">
    <location>
        <begin position="12"/>
        <end position="32"/>
    </location>
</feature>
<dbReference type="EMBL" id="CAEZUQ010000014">
    <property type="protein sequence ID" value="CAB4601801.1"/>
    <property type="molecule type" value="Genomic_DNA"/>
</dbReference>
<keyword evidence="1" id="KW-0812">Transmembrane</keyword>
<evidence type="ECO:0000313" key="2">
    <source>
        <dbReference type="EMBL" id="CAB4601801.1"/>
    </source>
</evidence>
<dbReference type="AlphaFoldDB" id="A0A6J6GKF5"/>
<accession>A0A6J6GKF5</accession>
<reference evidence="2" key="1">
    <citation type="submission" date="2020-05" db="EMBL/GenBank/DDBJ databases">
        <authorList>
            <person name="Chiriac C."/>
            <person name="Salcher M."/>
            <person name="Ghai R."/>
            <person name="Kavagutti S V."/>
        </authorList>
    </citation>
    <scope>NUCLEOTIDE SEQUENCE</scope>
</reference>
<gene>
    <name evidence="2" type="ORF">UFOPK1842_00211</name>
</gene>